<name>A0A2N9EV14_FAGSY</name>
<dbReference type="GO" id="GO:0051707">
    <property type="term" value="P:response to other organism"/>
    <property type="evidence" value="ECO:0007669"/>
    <property type="project" value="UniProtKB-ARBA"/>
</dbReference>
<reference evidence="7" key="1">
    <citation type="submission" date="2018-02" db="EMBL/GenBank/DDBJ databases">
        <authorList>
            <person name="Cohen D.B."/>
            <person name="Kent A.D."/>
        </authorList>
    </citation>
    <scope>NUCLEOTIDE SEQUENCE</scope>
</reference>
<dbReference type="InterPro" id="IPR027417">
    <property type="entry name" value="P-loop_NTPase"/>
</dbReference>
<dbReference type="Gene3D" id="1.10.520.10">
    <property type="match status" value="1"/>
</dbReference>
<sequence>MAGALVGGAFLSSFLQVAFDRLASPEVLDYLKGKKPVDRLLRKLKMELISARVVLNDAEEKQYTNPDVKEWLDELKDAAYDADDILDRIAFEALRCKLEAESQTGTSKVCPFSTSELQEMLERFKDITENMNVLGLKEVAGGGGGGVALSSPRLTTSCPEKRVYGRDEDREAIFKMLQSNDAGGDEICVVPIVGMGGIGKTTLARLVYNDNRVNETFDLKAWCLRDCKNCFFWPPLGQLPYLKKLEIEGFKGEKVGPEFYGNDSSAIEPRFRSLEYLSFGNMQEWQEWVIFECEVTYAPNLTKVSVSNCEKLKSLPEGMHALLPALVTLRLVGCPELESFPEEGLPSNLERLDILDCDKLFSRRREWRWHSLKKLREFRVESHCEESGNFPEEAWLPSTLTHFEISSFRNLKSLNGKGFQHLTSLKSLWLQSLQEKGEDWDKIAAIPSIEINNRKIRSPSCGTLLPPVCREGLAQTDLSLRFWNWWWMGRFEVLSRGQVAAFGFVLLFLTRESSKGGTLMCLFHDRSLIKANLEALSCHYQQFTNTLFEAGDAMWFQTQNAEASDNSRWEGQFLQIIPLMNRIILAQGDCSQPTRPPCAPNTSSMYLNSSFVKISTNSYTTSSVFLKIFTRKFPMLLLEPEHVLFSLFQTGLPRAMERMTAGLVCLVRDVRLENSREQAKSALPLKTVWTCKSGNLQDISAGPHGCWCLFERVLLDDMGSFVGEKTAGPHNYSVRGYEVVDDIKGKLEKAIRNVSEWCPVLIFLH</sequence>
<gene>
    <name evidence="7" type="ORF">FSB_LOCUS6515</name>
</gene>
<dbReference type="EMBL" id="OIVN01000340">
    <property type="protein sequence ID" value="SPC78633.1"/>
    <property type="molecule type" value="Genomic_DNA"/>
</dbReference>
<feature type="domain" description="Disease resistance N-terminal" evidence="6">
    <location>
        <begin position="10"/>
        <end position="102"/>
    </location>
</feature>
<dbReference type="PANTHER" id="PTHR36766:SF40">
    <property type="entry name" value="DISEASE RESISTANCE PROTEIN RGA3"/>
    <property type="match status" value="1"/>
</dbReference>
<organism evidence="7">
    <name type="scientific">Fagus sylvatica</name>
    <name type="common">Beechnut</name>
    <dbReference type="NCBI Taxonomy" id="28930"/>
    <lineage>
        <taxon>Eukaryota</taxon>
        <taxon>Viridiplantae</taxon>
        <taxon>Streptophyta</taxon>
        <taxon>Embryophyta</taxon>
        <taxon>Tracheophyta</taxon>
        <taxon>Spermatophyta</taxon>
        <taxon>Magnoliopsida</taxon>
        <taxon>eudicotyledons</taxon>
        <taxon>Gunneridae</taxon>
        <taxon>Pentapetalae</taxon>
        <taxon>rosids</taxon>
        <taxon>fabids</taxon>
        <taxon>Fagales</taxon>
        <taxon>Fagaceae</taxon>
        <taxon>Fagus</taxon>
    </lineage>
</organism>
<evidence type="ECO:0008006" key="8">
    <source>
        <dbReference type="Google" id="ProtNLM"/>
    </source>
</evidence>
<keyword evidence="3" id="KW-0611">Plant defense</keyword>
<evidence type="ECO:0000256" key="1">
    <source>
        <dbReference type="ARBA" id="ARBA00022737"/>
    </source>
</evidence>
<proteinExistence type="predicted"/>
<dbReference type="GO" id="GO:0005524">
    <property type="term" value="F:ATP binding"/>
    <property type="evidence" value="ECO:0007669"/>
    <property type="project" value="UniProtKB-KW"/>
</dbReference>
<dbReference type="Gene3D" id="1.20.5.4130">
    <property type="match status" value="1"/>
</dbReference>
<dbReference type="Gene3D" id="3.40.50.300">
    <property type="entry name" value="P-loop containing nucleotide triphosphate hydrolases"/>
    <property type="match status" value="1"/>
</dbReference>
<evidence type="ECO:0000256" key="3">
    <source>
        <dbReference type="ARBA" id="ARBA00022821"/>
    </source>
</evidence>
<keyword evidence="4" id="KW-0067">ATP-binding</keyword>
<dbReference type="AlphaFoldDB" id="A0A2N9EV14"/>
<dbReference type="GO" id="GO:0006952">
    <property type="term" value="P:defense response"/>
    <property type="evidence" value="ECO:0007669"/>
    <property type="project" value="UniProtKB-KW"/>
</dbReference>
<protein>
    <recommendedName>
        <fullName evidence="8">Rx N-terminal domain-containing protein</fullName>
    </recommendedName>
</protein>
<dbReference type="SUPFAM" id="SSF52058">
    <property type="entry name" value="L domain-like"/>
    <property type="match status" value="1"/>
</dbReference>
<dbReference type="Gene3D" id="3.80.10.10">
    <property type="entry name" value="Ribonuclease Inhibitor"/>
    <property type="match status" value="1"/>
</dbReference>
<dbReference type="GO" id="GO:0043531">
    <property type="term" value="F:ADP binding"/>
    <property type="evidence" value="ECO:0007669"/>
    <property type="project" value="InterPro"/>
</dbReference>
<dbReference type="Pfam" id="PF18052">
    <property type="entry name" value="Rx_N"/>
    <property type="match status" value="1"/>
</dbReference>
<accession>A0A2N9EV14</accession>
<dbReference type="Pfam" id="PF00931">
    <property type="entry name" value="NB-ARC"/>
    <property type="match status" value="1"/>
</dbReference>
<evidence type="ECO:0000256" key="2">
    <source>
        <dbReference type="ARBA" id="ARBA00022741"/>
    </source>
</evidence>
<feature type="domain" description="NB-ARC" evidence="5">
    <location>
        <begin position="170"/>
        <end position="223"/>
    </location>
</feature>
<dbReference type="PANTHER" id="PTHR36766">
    <property type="entry name" value="PLANT BROAD-SPECTRUM MILDEW RESISTANCE PROTEIN RPW8"/>
    <property type="match status" value="1"/>
</dbReference>
<evidence type="ECO:0000313" key="7">
    <source>
        <dbReference type="EMBL" id="SPC78633.1"/>
    </source>
</evidence>
<dbReference type="SUPFAM" id="SSF52540">
    <property type="entry name" value="P-loop containing nucleoside triphosphate hydrolases"/>
    <property type="match status" value="1"/>
</dbReference>
<dbReference type="InterPro" id="IPR041118">
    <property type="entry name" value="Rx_N"/>
</dbReference>
<keyword evidence="1" id="KW-0677">Repeat</keyword>
<evidence type="ECO:0000259" key="5">
    <source>
        <dbReference type="Pfam" id="PF00931"/>
    </source>
</evidence>
<evidence type="ECO:0000259" key="6">
    <source>
        <dbReference type="Pfam" id="PF18052"/>
    </source>
</evidence>
<dbReference type="InterPro" id="IPR032675">
    <property type="entry name" value="LRR_dom_sf"/>
</dbReference>
<keyword evidence="2" id="KW-0547">Nucleotide-binding</keyword>
<dbReference type="InterPro" id="IPR002182">
    <property type="entry name" value="NB-ARC"/>
</dbReference>
<evidence type="ECO:0000256" key="4">
    <source>
        <dbReference type="ARBA" id="ARBA00022840"/>
    </source>
</evidence>